<dbReference type="AlphaFoldDB" id="A0A1G1T8G6"/>
<evidence type="ECO:0000313" key="2">
    <source>
        <dbReference type="EMBL" id="OGX87166.1"/>
    </source>
</evidence>
<organism evidence="2 3">
    <name type="scientific">Hymenobacter lapidarius</name>
    <dbReference type="NCBI Taxonomy" id="1908237"/>
    <lineage>
        <taxon>Bacteria</taxon>
        <taxon>Pseudomonadati</taxon>
        <taxon>Bacteroidota</taxon>
        <taxon>Cytophagia</taxon>
        <taxon>Cytophagales</taxon>
        <taxon>Hymenobacteraceae</taxon>
        <taxon>Hymenobacter</taxon>
    </lineage>
</organism>
<reference evidence="2 3" key="1">
    <citation type="submission" date="2016-08" db="EMBL/GenBank/DDBJ databases">
        <title>Hymenobacter coccineus sp. nov., Hymenobacter lapidarius sp. nov. and Hymenobacter glacialis sp. nov., isolated from Antarctic soil.</title>
        <authorList>
            <person name="Sedlacek I."/>
            <person name="Kralova S."/>
            <person name="Kyrova K."/>
            <person name="Maslanova I."/>
            <person name="Stankova E."/>
            <person name="Vrbovska V."/>
            <person name="Nemec M."/>
            <person name="Bartak M."/>
            <person name="Svec P."/>
            <person name="Busse H.-J."/>
            <person name="Pantucek R."/>
        </authorList>
    </citation>
    <scope>NUCLEOTIDE SEQUENCE [LARGE SCALE GENOMIC DNA]</scope>
    <source>
        <strain evidence="2 3">CCM 8643</strain>
    </source>
</reference>
<feature type="signal peptide" evidence="1">
    <location>
        <begin position="1"/>
        <end position="18"/>
    </location>
</feature>
<gene>
    <name evidence="2" type="ORF">BEN47_11870</name>
</gene>
<evidence type="ECO:0008006" key="4">
    <source>
        <dbReference type="Google" id="ProtNLM"/>
    </source>
</evidence>
<protein>
    <recommendedName>
        <fullName evidence="4">Outer membrane protein beta-barrel domain-containing protein</fullName>
    </recommendedName>
</protein>
<evidence type="ECO:0000313" key="3">
    <source>
        <dbReference type="Proteomes" id="UP000176294"/>
    </source>
</evidence>
<dbReference type="EMBL" id="MDZB01000092">
    <property type="protein sequence ID" value="OGX87166.1"/>
    <property type="molecule type" value="Genomic_DNA"/>
</dbReference>
<comment type="caution">
    <text evidence="2">The sequence shown here is derived from an EMBL/GenBank/DDBJ whole genome shotgun (WGS) entry which is preliminary data.</text>
</comment>
<dbReference type="STRING" id="1908237.BEN47_11870"/>
<evidence type="ECO:0000256" key="1">
    <source>
        <dbReference type="SAM" id="SignalP"/>
    </source>
</evidence>
<keyword evidence="3" id="KW-1185">Reference proteome</keyword>
<keyword evidence="1" id="KW-0732">Signal</keyword>
<sequence>MKRFLLAVLLLPGLGAHAATLPDTSAAAVPPAPRKWWRPTHLLLQTGGGLGQVAAGAGYALAKNRLETDVLLGYVPRKYAGSTLSVASLKVMYSPYRLQVAPKVQVLPLTVGAYVSYAHGIINDGVRGQYPRDYYWFSRNTRVGPLLGGRVTYLAPPLAATGQPRRLSAYYELGTNDLYIASFFGNLKGGLGFGKILTLALGVKADF</sequence>
<dbReference type="OrthoDB" id="5381546at2"/>
<name>A0A1G1T8G6_9BACT</name>
<dbReference type="RefSeq" id="WP_070726580.1">
    <property type="nucleotide sequence ID" value="NZ_MDZB01000092.1"/>
</dbReference>
<proteinExistence type="predicted"/>
<dbReference type="Proteomes" id="UP000176294">
    <property type="component" value="Unassembled WGS sequence"/>
</dbReference>
<feature type="chain" id="PRO_5009579089" description="Outer membrane protein beta-barrel domain-containing protein" evidence="1">
    <location>
        <begin position="19"/>
        <end position="207"/>
    </location>
</feature>
<accession>A0A1G1T8G6</accession>